<dbReference type="EMBL" id="JBCNJP010000024">
    <property type="protein sequence ID" value="KAK9056784.1"/>
    <property type="molecule type" value="Genomic_DNA"/>
</dbReference>
<proteinExistence type="inferred from homology"/>
<organism evidence="3 4">
    <name type="scientific">Deinandra increscens subsp. villosa</name>
    <dbReference type="NCBI Taxonomy" id="3103831"/>
    <lineage>
        <taxon>Eukaryota</taxon>
        <taxon>Viridiplantae</taxon>
        <taxon>Streptophyta</taxon>
        <taxon>Embryophyta</taxon>
        <taxon>Tracheophyta</taxon>
        <taxon>Spermatophyta</taxon>
        <taxon>Magnoliopsida</taxon>
        <taxon>eudicotyledons</taxon>
        <taxon>Gunneridae</taxon>
        <taxon>Pentapetalae</taxon>
        <taxon>asterids</taxon>
        <taxon>campanulids</taxon>
        <taxon>Asterales</taxon>
        <taxon>Asteraceae</taxon>
        <taxon>Asteroideae</taxon>
        <taxon>Heliantheae alliance</taxon>
        <taxon>Madieae</taxon>
        <taxon>Madiinae</taxon>
        <taxon>Deinandra</taxon>
    </lineage>
</organism>
<dbReference type="FunFam" id="3.40.50.1110:FF:000003">
    <property type="entry name" value="GDSL esterase/lipase APG"/>
    <property type="match status" value="1"/>
</dbReference>
<comment type="similarity">
    <text evidence="1">Belongs to the 'GDSL' lipolytic enzyme family.</text>
</comment>
<dbReference type="InterPro" id="IPR001087">
    <property type="entry name" value="GDSL"/>
</dbReference>
<keyword evidence="2" id="KW-0732">Signal</keyword>
<evidence type="ECO:0000256" key="2">
    <source>
        <dbReference type="SAM" id="SignalP"/>
    </source>
</evidence>
<dbReference type="InterPro" id="IPR050592">
    <property type="entry name" value="GDSL_lipolytic_enzyme"/>
</dbReference>
<keyword evidence="4" id="KW-1185">Reference proteome</keyword>
<dbReference type="InterPro" id="IPR035669">
    <property type="entry name" value="SGNH_plant_lipase-like"/>
</dbReference>
<comment type="caution">
    <text evidence="3">The sequence shown here is derived from an EMBL/GenBank/DDBJ whole genome shotgun (WGS) entry which is preliminary data.</text>
</comment>
<evidence type="ECO:0000313" key="4">
    <source>
        <dbReference type="Proteomes" id="UP001408789"/>
    </source>
</evidence>
<dbReference type="Proteomes" id="UP001408789">
    <property type="component" value="Unassembled WGS sequence"/>
</dbReference>
<feature type="signal peptide" evidence="2">
    <location>
        <begin position="1"/>
        <end position="19"/>
    </location>
</feature>
<evidence type="ECO:0000256" key="1">
    <source>
        <dbReference type="ARBA" id="ARBA00008668"/>
    </source>
</evidence>
<dbReference type="GO" id="GO:0016788">
    <property type="term" value="F:hydrolase activity, acting on ester bonds"/>
    <property type="evidence" value="ECO:0007669"/>
    <property type="project" value="InterPro"/>
</dbReference>
<dbReference type="Gene3D" id="3.40.50.1110">
    <property type="entry name" value="SGNH hydrolase"/>
    <property type="match status" value="1"/>
</dbReference>
<protein>
    <submittedName>
        <fullName evidence="3">Uncharacterized protein</fullName>
    </submittedName>
</protein>
<dbReference type="AlphaFoldDB" id="A0AAP0CP15"/>
<name>A0AAP0CP15_9ASTR</name>
<dbReference type="CDD" id="cd01837">
    <property type="entry name" value="SGNH_plant_lipase_like"/>
    <property type="match status" value="1"/>
</dbReference>
<dbReference type="PANTHER" id="PTHR45642">
    <property type="entry name" value="GDSL ESTERASE/LIPASE EXL3"/>
    <property type="match status" value="1"/>
</dbReference>
<gene>
    <name evidence="3" type="ORF">SSX86_024147</name>
</gene>
<dbReference type="Pfam" id="PF00657">
    <property type="entry name" value="Lipase_GDSL"/>
    <property type="match status" value="1"/>
</dbReference>
<dbReference type="PANTHER" id="PTHR45642:SF46">
    <property type="entry name" value="OS06G0636700 PROTEIN"/>
    <property type="match status" value="1"/>
</dbReference>
<sequence length="347" mass="38709">MNFFIVFAAIFIQIHATGANVPAVIVFGDSSVDAGNNNHIDTVLKSNFRPYGRDFFDGKATGRFSNGRVPSDFISEMFGLRPYVPAYLDPAYNISDFATGVCFASAGTGYDNATSDVLSVIPLWKEVEYYKEYQKKLRDHLGDQKANTIISQAVYLTSIGTNDFLENYFTLPNRRSQYTINQYQDYLVTIAESFIKTLYGLGARKVSLGGLLPMGCLPLERTTSFLTGNGGTCNKEYNKVALTFNEKLSELVKRLNNELSGSKFVFSDPYPVYEQIFQKPSSFGFESVAVACCSTGLFEMGYTCDQFNPFTCSNADTYVFWDAFHPTEKTSRIVSDNLFKTVLSTLS</sequence>
<reference evidence="3 4" key="1">
    <citation type="submission" date="2024-04" db="EMBL/GenBank/DDBJ databases">
        <title>The reference genome of an endangered Asteraceae, Deinandra increscens subsp. villosa, native to the Central Coast of California.</title>
        <authorList>
            <person name="Guilliams M."/>
            <person name="Hasenstab-Lehman K."/>
            <person name="Meyer R."/>
            <person name="Mcevoy S."/>
        </authorList>
    </citation>
    <scope>NUCLEOTIDE SEQUENCE [LARGE SCALE GENOMIC DNA]</scope>
    <source>
        <tissue evidence="3">Leaf</tissue>
    </source>
</reference>
<dbReference type="InterPro" id="IPR036514">
    <property type="entry name" value="SGNH_hydro_sf"/>
</dbReference>
<dbReference type="SUPFAM" id="SSF52266">
    <property type="entry name" value="SGNH hydrolase"/>
    <property type="match status" value="1"/>
</dbReference>
<accession>A0AAP0CP15</accession>
<feature type="chain" id="PRO_5042957962" evidence="2">
    <location>
        <begin position="20"/>
        <end position="347"/>
    </location>
</feature>
<evidence type="ECO:0000313" key="3">
    <source>
        <dbReference type="EMBL" id="KAK9056784.1"/>
    </source>
</evidence>